<comment type="caution">
    <text evidence="8">The sequence shown here is derived from an EMBL/GenBank/DDBJ whole genome shotgun (WGS) entry which is preliminary data.</text>
</comment>
<dbReference type="GO" id="GO:0009360">
    <property type="term" value="C:DNA polymerase III complex"/>
    <property type="evidence" value="ECO:0007669"/>
    <property type="project" value="TreeGrafter"/>
</dbReference>
<dbReference type="InterPro" id="IPR005790">
    <property type="entry name" value="DNA_polIII_delta"/>
</dbReference>
<dbReference type="Gene3D" id="1.10.8.60">
    <property type="match status" value="1"/>
</dbReference>
<dbReference type="InterPro" id="IPR008921">
    <property type="entry name" value="DNA_pol3_clamp-load_cplx_C"/>
</dbReference>
<evidence type="ECO:0000256" key="3">
    <source>
        <dbReference type="ARBA" id="ARBA00022695"/>
    </source>
</evidence>
<dbReference type="PANTHER" id="PTHR34388:SF1">
    <property type="entry name" value="DNA POLYMERASE III SUBUNIT DELTA"/>
    <property type="match status" value="1"/>
</dbReference>
<dbReference type="EC" id="2.7.7.7" evidence="1"/>
<accession>A0A839U3G2</accession>
<name>A0A839U3G2_9HYPH</name>
<dbReference type="InterPro" id="IPR027417">
    <property type="entry name" value="P-loop_NTPase"/>
</dbReference>
<dbReference type="Gene3D" id="3.40.50.300">
    <property type="entry name" value="P-loop containing nucleotide triphosphate hydrolases"/>
    <property type="match status" value="1"/>
</dbReference>
<dbReference type="AlphaFoldDB" id="A0A839U3G2"/>
<evidence type="ECO:0000256" key="7">
    <source>
        <dbReference type="ARBA" id="ARBA00049244"/>
    </source>
</evidence>
<evidence type="ECO:0000313" key="8">
    <source>
        <dbReference type="EMBL" id="MBB3145586.1"/>
    </source>
</evidence>
<dbReference type="PANTHER" id="PTHR34388">
    <property type="entry name" value="DNA POLYMERASE III SUBUNIT DELTA"/>
    <property type="match status" value="1"/>
</dbReference>
<keyword evidence="3 8" id="KW-0548">Nucleotidyltransferase</keyword>
<dbReference type="EMBL" id="JACHXN010000005">
    <property type="protein sequence ID" value="MBB3145586.1"/>
    <property type="molecule type" value="Genomic_DNA"/>
</dbReference>
<evidence type="ECO:0000256" key="6">
    <source>
        <dbReference type="ARBA" id="ARBA00034754"/>
    </source>
</evidence>
<dbReference type="SUPFAM" id="SSF52540">
    <property type="entry name" value="P-loop containing nucleoside triphosphate hydrolases"/>
    <property type="match status" value="1"/>
</dbReference>
<dbReference type="NCBIfam" id="TIGR01128">
    <property type="entry name" value="holA"/>
    <property type="match status" value="1"/>
</dbReference>
<evidence type="ECO:0000256" key="4">
    <source>
        <dbReference type="ARBA" id="ARBA00022705"/>
    </source>
</evidence>
<gene>
    <name evidence="8" type="ORF">FHS21_001998</name>
</gene>
<reference evidence="8 9" key="1">
    <citation type="submission" date="2020-08" db="EMBL/GenBank/DDBJ databases">
        <title>Genomic Encyclopedia of Type Strains, Phase III (KMG-III): the genomes of soil and plant-associated and newly described type strains.</title>
        <authorList>
            <person name="Whitman W."/>
        </authorList>
    </citation>
    <scope>NUCLEOTIDE SEQUENCE [LARGE SCALE GENOMIC DNA]</scope>
    <source>
        <strain evidence="8 9">CECT 7015</strain>
    </source>
</reference>
<comment type="similarity">
    <text evidence="6">Belongs to the DNA polymerase HolA subunit family.</text>
</comment>
<sequence>MAMAQKKAHEVDSFLKRLDRAYPIVLLYGPDKGLVSERADLFIKLTGLAKDDPFAVIRLDADDVNAEPGRLSDEANTISMFGGERLIWVRSAAGQKGLTDAVGFLAKNPPTDTFILIEAGDLKKGAGLRGIVEQSPSAMALPCYSDDARGIDGTIDDVLAKNRLQIALDARNLLKESLGGDRLATRAELEKICLYAYGKERISIDDVREIIGDVSAVSYETIVDAMMVGNIIDFTHAFDRVIGTGSSSFLVLSAAIRQFQSLQTLRYGMENEGKNASLAVTATRPPIFFARKKLVETALRHWTTQSCARAIERLQRTVLESRRNAALAVPIIRQSMIALAAEAARGARNSR</sequence>
<comment type="catalytic activity">
    <reaction evidence="7">
        <text>DNA(n) + a 2'-deoxyribonucleoside 5'-triphosphate = DNA(n+1) + diphosphate</text>
        <dbReference type="Rhea" id="RHEA:22508"/>
        <dbReference type="Rhea" id="RHEA-COMP:17339"/>
        <dbReference type="Rhea" id="RHEA-COMP:17340"/>
        <dbReference type="ChEBI" id="CHEBI:33019"/>
        <dbReference type="ChEBI" id="CHEBI:61560"/>
        <dbReference type="ChEBI" id="CHEBI:173112"/>
        <dbReference type="EC" id="2.7.7.7"/>
    </reaction>
</comment>
<organism evidence="8 9">
    <name type="scientific">Phyllobacterium trifolii</name>
    <dbReference type="NCBI Taxonomy" id="300193"/>
    <lineage>
        <taxon>Bacteria</taxon>
        <taxon>Pseudomonadati</taxon>
        <taxon>Pseudomonadota</taxon>
        <taxon>Alphaproteobacteria</taxon>
        <taxon>Hyphomicrobiales</taxon>
        <taxon>Phyllobacteriaceae</taxon>
        <taxon>Phyllobacterium</taxon>
    </lineage>
</organism>
<dbReference type="GO" id="GO:0003677">
    <property type="term" value="F:DNA binding"/>
    <property type="evidence" value="ECO:0007669"/>
    <property type="project" value="InterPro"/>
</dbReference>
<keyword evidence="4" id="KW-0235">DNA replication</keyword>
<dbReference type="GO" id="GO:0006261">
    <property type="term" value="P:DNA-templated DNA replication"/>
    <property type="evidence" value="ECO:0007669"/>
    <property type="project" value="TreeGrafter"/>
</dbReference>
<dbReference type="GO" id="GO:0003887">
    <property type="term" value="F:DNA-directed DNA polymerase activity"/>
    <property type="evidence" value="ECO:0007669"/>
    <property type="project" value="UniProtKB-KW"/>
</dbReference>
<evidence type="ECO:0000256" key="1">
    <source>
        <dbReference type="ARBA" id="ARBA00012417"/>
    </source>
</evidence>
<evidence type="ECO:0000256" key="2">
    <source>
        <dbReference type="ARBA" id="ARBA00022679"/>
    </source>
</evidence>
<protein>
    <recommendedName>
        <fullName evidence="1">DNA-directed DNA polymerase</fullName>
        <ecNumber evidence="1">2.7.7.7</ecNumber>
    </recommendedName>
</protein>
<dbReference type="Gene3D" id="1.20.272.10">
    <property type="match status" value="1"/>
</dbReference>
<dbReference type="SUPFAM" id="SSF48019">
    <property type="entry name" value="post-AAA+ oligomerization domain-like"/>
    <property type="match status" value="1"/>
</dbReference>
<evidence type="ECO:0000313" key="9">
    <source>
        <dbReference type="Proteomes" id="UP000554520"/>
    </source>
</evidence>
<keyword evidence="2 8" id="KW-0808">Transferase</keyword>
<proteinExistence type="inferred from homology"/>
<dbReference type="Proteomes" id="UP000554520">
    <property type="component" value="Unassembled WGS sequence"/>
</dbReference>
<keyword evidence="9" id="KW-1185">Reference proteome</keyword>
<keyword evidence="5" id="KW-0239">DNA-directed DNA polymerase</keyword>
<evidence type="ECO:0000256" key="5">
    <source>
        <dbReference type="ARBA" id="ARBA00022932"/>
    </source>
</evidence>